<dbReference type="AlphaFoldDB" id="A0A345XJ50"/>
<dbReference type="Gene3D" id="3.40.50.1820">
    <property type="entry name" value="alpha/beta hydrolase"/>
    <property type="match status" value="1"/>
</dbReference>
<dbReference type="KEGG" id="sarm:DVA86_02385"/>
<keyword evidence="1" id="KW-0378">Hydrolase</keyword>
<accession>A0A345XJ50</accession>
<feature type="domain" description="Peptidase S9 prolyl oligopeptidase catalytic" evidence="3">
    <location>
        <begin position="419"/>
        <end position="621"/>
    </location>
</feature>
<evidence type="ECO:0000313" key="4">
    <source>
        <dbReference type="EMBL" id="AXK31666.1"/>
    </source>
</evidence>
<evidence type="ECO:0000259" key="3">
    <source>
        <dbReference type="Pfam" id="PF00326"/>
    </source>
</evidence>
<dbReference type="SUPFAM" id="SSF53474">
    <property type="entry name" value="alpha/beta-Hydrolases"/>
    <property type="match status" value="1"/>
</dbReference>
<dbReference type="PRINTS" id="PR00862">
    <property type="entry name" value="PROLIGOPTASE"/>
</dbReference>
<dbReference type="InterPro" id="IPR011042">
    <property type="entry name" value="6-blade_b-propeller_TolB-like"/>
</dbReference>
<evidence type="ECO:0000256" key="2">
    <source>
        <dbReference type="SAM" id="MobiDB-lite"/>
    </source>
</evidence>
<evidence type="ECO:0000313" key="5">
    <source>
        <dbReference type="Proteomes" id="UP000254425"/>
    </source>
</evidence>
<dbReference type="InterPro" id="IPR001375">
    <property type="entry name" value="Peptidase_S9_cat"/>
</dbReference>
<dbReference type="Gene3D" id="2.120.10.30">
    <property type="entry name" value="TolB, C-terminal domain"/>
    <property type="match status" value="1"/>
</dbReference>
<dbReference type="Pfam" id="PF00326">
    <property type="entry name" value="Peptidase_S9"/>
    <property type="match status" value="1"/>
</dbReference>
<dbReference type="EMBL" id="CP031320">
    <property type="protein sequence ID" value="AXK31666.1"/>
    <property type="molecule type" value="Genomic_DNA"/>
</dbReference>
<dbReference type="GO" id="GO:0004252">
    <property type="term" value="F:serine-type endopeptidase activity"/>
    <property type="evidence" value="ECO:0007669"/>
    <property type="project" value="InterPro"/>
</dbReference>
<feature type="region of interest" description="Disordered" evidence="2">
    <location>
        <begin position="625"/>
        <end position="646"/>
    </location>
</feature>
<dbReference type="PANTHER" id="PTHR42776:SF27">
    <property type="entry name" value="DIPEPTIDYL PEPTIDASE FAMILY MEMBER 6"/>
    <property type="match status" value="1"/>
</dbReference>
<dbReference type="PANTHER" id="PTHR42776">
    <property type="entry name" value="SERINE PEPTIDASE S9 FAMILY MEMBER"/>
    <property type="match status" value="1"/>
</dbReference>
<protein>
    <submittedName>
        <fullName evidence="4">S9 family peptidase</fullName>
    </submittedName>
</protein>
<keyword evidence="5" id="KW-1185">Reference proteome</keyword>
<organism evidence="4 5">
    <name type="scientific">Streptomyces armeniacus</name>
    <dbReference type="NCBI Taxonomy" id="83291"/>
    <lineage>
        <taxon>Bacteria</taxon>
        <taxon>Bacillati</taxon>
        <taxon>Actinomycetota</taxon>
        <taxon>Actinomycetes</taxon>
        <taxon>Kitasatosporales</taxon>
        <taxon>Streptomycetaceae</taxon>
        <taxon>Streptomyces</taxon>
    </lineage>
</organism>
<name>A0A345XJ50_9ACTN</name>
<dbReference type="InterPro" id="IPR029058">
    <property type="entry name" value="AB_hydrolase_fold"/>
</dbReference>
<dbReference type="SUPFAM" id="SSF82171">
    <property type="entry name" value="DPP6 N-terminal domain-like"/>
    <property type="match status" value="1"/>
</dbReference>
<sequence length="646" mass="70252">MTQDWSRFFEARQCVSARRGRGRTDDLVLMVHDEPDGSTLTVWNAAEGAGRRVLGEYGDPRNAVLTADGRAVLNLLDDNGSEVGHVWSLPVDGSPATDLTPGLTPFTLRGIDVAREGTYAVLTAVTADGFALWLIGTGDERRPPRRLFSSQAEAWNGLISADGRWACLDTTDHNPGIRRFAVTVVPAGGDTPDGPEQGAPEGGTAPRTLSDGPAEPVRGIRFSPVAGDDRILVATERTGFIRPCLWHFPDGSRTDLDASHLHGDLVPLDWSDDARYVLLVHVDRGVHHVMEWNVRTGALDPLVHPSGAFFEADIADAHPNYWASHYGADGQPRLLHQRFDLPLSMLRADRAAHTVTPVWTPALVHPGTPLTSHTVTSLDGTTVQLWAGRPRGTREPLPTLLSVHGGPQLVTVDRYTPEAQAWLENGFAYAAVNYRGSQTFGRRYREGFWHTIGERELEDLAASVEWLVAEGIADKDKVFVSGASYGGYLSLLSVGRLPGLFAGAMAFVPMADWAGAYDDMNPALRAAWRSFFRITPDEDPGVFRRASPISYVEHVRAPVWIKTGTHDTRTPPRQVHRYAEALENAGGDVTLEWFSGGHETTSRNAELADQRRIMELAARALRGERWADGAVTPPPPGSVGTGPGGG</sequence>
<feature type="region of interest" description="Disordered" evidence="2">
    <location>
        <begin position="186"/>
        <end position="217"/>
    </location>
</feature>
<proteinExistence type="predicted"/>
<dbReference type="GO" id="GO:0006508">
    <property type="term" value="P:proteolysis"/>
    <property type="evidence" value="ECO:0007669"/>
    <property type="project" value="InterPro"/>
</dbReference>
<dbReference type="RefSeq" id="WP_208875345.1">
    <property type="nucleotide sequence ID" value="NZ_CP031320.1"/>
</dbReference>
<dbReference type="Proteomes" id="UP000254425">
    <property type="component" value="Chromosome"/>
</dbReference>
<gene>
    <name evidence="4" type="ORF">DVA86_02385</name>
</gene>
<evidence type="ECO:0000256" key="1">
    <source>
        <dbReference type="ARBA" id="ARBA00022801"/>
    </source>
</evidence>
<reference evidence="4 5" key="1">
    <citation type="submission" date="2018-07" db="EMBL/GenBank/DDBJ databases">
        <title>Draft genome of the type strain Streptomyces armeniacus ATCC 15676.</title>
        <authorList>
            <person name="Labana P."/>
            <person name="Gosse J.T."/>
            <person name="Boddy C.N."/>
        </authorList>
    </citation>
    <scope>NUCLEOTIDE SEQUENCE [LARGE SCALE GENOMIC DNA]</scope>
    <source>
        <strain evidence="4 5">ATCC 15676</strain>
    </source>
</reference>
<dbReference type="InterPro" id="IPR002470">
    <property type="entry name" value="Peptidase_S9A"/>
</dbReference>